<dbReference type="PROSITE" id="PS50880">
    <property type="entry name" value="TOPRIM"/>
    <property type="match status" value="1"/>
</dbReference>
<proteinExistence type="inferred from homology"/>
<dbReference type="GeneID" id="37879622"/>
<evidence type="ECO:0000256" key="7">
    <source>
        <dbReference type="ARBA" id="ARBA00022842"/>
    </source>
</evidence>
<dbReference type="GO" id="GO:0003899">
    <property type="term" value="F:DNA-directed RNA polymerase activity"/>
    <property type="evidence" value="ECO:0007669"/>
    <property type="project" value="UniProtKB-UniRule"/>
</dbReference>
<evidence type="ECO:0000256" key="8">
    <source>
        <dbReference type="ARBA" id="ARBA00023163"/>
    </source>
</evidence>
<evidence type="ECO:0000313" key="13">
    <source>
        <dbReference type="Proteomes" id="UP000263012"/>
    </source>
</evidence>
<feature type="compositionally biased region" description="Acidic residues" evidence="10">
    <location>
        <begin position="298"/>
        <end position="323"/>
    </location>
</feature>
<evidence type="ECO:0000256" key="4">
    <source>
        <dbReference type="ARBA" id="ARBA00022695"/>
    </source>
</evidence>
<keyword evidence="4 9" id="KW-0548">Nucleotidyltransferase</keyword>
<dbReference type="SUPFAM" id="SSF56731">
    <property type="entry name" value="DNA primase core"/>
    <property type="match status" value="1"/>
</dbReference>
<dbReference type="Proteomes" id="UP000263012">
    <property type="component" value="Chromosome"/>
</dbReference>
<dbReference type="EMBL" id="CP025066">
    <property type="protein sequence ID" value="AUX10861.1"/>
    <property type="molecule type" value="Genomic_DNA"/>
</dbReference>
<dbReference type="Pfam" id="PF13662">
    <property type="entry name" value="Toprim_4"/>
    <property type="match status" value="1"/>
</dbReference>
<comment type="function">
    <text evidence="9">RNA polymerase that catalyzes the synthesis of short RNA molecules used as primers for DNA polymerase during DNA replication.</text>
</comment>
<reference evidence="13" key="1">
    <citation type="submission" date="2017-11" db="EMBL/GenBank/DDBJ databases">
        <title>Phenotypic and genomic properties of facultatively anaerobic sulfur-reducing natronoarchaea from hypersaline soda lakes.</title>
        <authorList>
            <person name="Sorokin D.Y."/>
            <person name="Kublanov I.V."/>
            <person name="Roman P."/>
            <person name="Sinninghe Damste J.S."/>
            <person name="Golyshin P.N."/>
            <person name="Rojo D."/>
            <person name="Ciordia S."/>
            <person name="Mena M.D.C."/>
            <person name="Ferrer M."/>
            <person name="Messina E."/>
            <person name="Smedile F."/>
            <person name="La Spada G."/>
            <person name="La Cono V."/>
            <person name="Yakimov M.M."/>
        </authorList>
    </citation>
    <scope>NUCLEOTIDE SEQUENCE [LARGE SCALE GENOMIC DNA]</scope>
    <source>
        <strain evidence="13">AArc-Sl</strain>
    </source>
</reference>
<evidence type="ECO:0000256" key="2">
    <source>
        <dbReference type="ARBA" id="ARBA00022515"/>
    </source>
</evidence>
<evidence type="ECO:0000256" key="1">
    <source>
        <dbReference type="ARBA" id="ARBA00022478"/>
    </source>
</evidence>
<dbReference type="RefSeq" id="WP_119821549.1">
    <property type="nucleotide sequence ID" value="NZ_CP025066.1"/>
</dbReference>
<comment type="catalytic activity">
    <reaction evidence="9">
        <text>ssDNA + n NTP = ssDNA/pppN(pN)n-1 hybrid + (n-1) diphosphate.</text>
        <dbReference type="EC" id="2.7.7.101"/>
    </reaction>
</comment>
<keyword evidence="6" id="KW-0479">Metal-binding</keyword>
<accession>A0A343TP39</accession>
<evidence type="ECO:0000256" key="6">
    <source>
        <dbReference type="ARBA" id="ARBA00022723"/>
    </source>
</evidence>
<name>A0A343TP39_9EURY</name>
<sequence>MNDTAKYLIHATIAADGVVERSDVVGAVFGQTEGLLGEELDLRELQQASKVGRIDVQIESENGQSFGEVTIASSLNKAETAILAASLETITRVGPCHAHIEVTDIEDVRAAKRRAVVDRAKELLAEGFDESIITSEEILAEVRESARIDDIDEYEGLPAGPRVHDSDAVIVVEGRADVGRLLQCGIKNAIAVEGTNVPDVIADLTEERTVTAFLDGDRGGELILQELAQIGSVDYVTFAPAGRSVEELDRTEVMDALRAKVPYAQIADEPNARLSLQGDGTDPLSGSRVPTDPAAPEPTDEGETDEETDEAVETAEFDVETVDEVAPAVEPDPAEPDVTELDVETPEEGEEPVADGEEPVADGEPETTEAAPTESDEEVSEDGPRTLRSHVEEVIAESTGLARLLDAEFELLEEIDGDDAFDAVERRETAPHAMVVDGEATQRLLDVAAQRGVDQLVARSAGDYVKKPIGTRVLTADQLLVEA</sequence>
<dbReference type="GO" id="GO:0000178">
    <property type="term" value="C:exosome (RNase complex)"/>
    <property type="evidence" value="ECO:0007669"/>
    <property type="project" value="InterPro"/>
</dbReference>
<keyword evidence="1 9" id="KW-0240">DNA-directed RNA polymerase</keyword>
<evidence type="ECO:0000256" key="5">
    <source>
        <dbReference type="ARBA" id="ARBA00022705"/>
    </source>
</evidence>
<evidence type="ECO:0000256" key="3">
    <source>
        <dbReference type="ARBA" id="ARBA00022679"/>
    </source>
</evidence>
<dbReference type="PANTHER" id="PTHR30313">
    <property type="entry name" value="DNA PRIMASE"/>
    <property type="match status" value="1"/>
</dbReference>
<evidence type="ECO:0000259" key="11">
    <source>
        <dbReference type="PROSITE" id="PS50880"/>
    </source>
</evidence>
<gene>
    <name evidence="9 12" type="primary">dnaG</name>
    <name evidence="12" type="ORF">AArcSl_3256</name>
</gene>
<evidence type="ECO:0000256" key="9">
    <source>
        <dbReference type="HAMAP-Rule" id="MF_00007"/>
    </source>
</evidence>
<dbReference type="PANTHER" id="PTHR30313:SF2">
    <property type="entry name" value="DNA PRIMASE"/>
    <property type="match status" value="1"/>
</dbReference>
<feature type="region of interest" description="Disordered" evidence="10">
    <location>
        <begin position="270"/>
        <end position="385"/>
    </location>
</feature>
<dbReference type="GO" id="GO:0005737">
    <property type="term" value="C:cytoplasm"/>
    <property type="evidence" value="ECO:0007669"/>
    <property type="project" value="TreeGrafter"/>
</dbReference>
<dbReference type="HAMAP" id="MF_00007">
    <property type="entry name" value="DNA_primase_DnaG_arc"/>
    <property type="match status" value="1"/>
</dbReference>
<feature type="compositionally biased region" description="Acidic residues" evidence="10">
    <location>
        <begin position="332"/>
        <end position="367"/>
    </location>
</feature>
<dbReference type="GO" id="GO:1990077">
    <property type="term" value="C:primosome complex"/>
    <property type="evidence" value="ECO:0007669"/>
    <property type="project" value="UniProtKB-KW"/>
</dbReference>
<organism evidence="12 13">
    <name type="scientific">Halalkaliarchaeum desulfuricum</name>
    <dbReference type="NCBI Taxonomy" id="2055893"/>
    <lineage>
        <taxon>Archaea</taxon>
        <taxon>Methanobacteriati</taxon>
        <taxon>Methanobacteriota</taxon>
        <taxon>Stenosarchaea group</taxon>
        <taxon>Halobacteria</taxon>
        <taxon>Halobacteriales</taxon>
        <taxon>Haloferacaceae</taxon>
        <taxon>Halalkaliarchaeum</taxon>
    </lineage>
</organism>
<dbReference type="Gene3D" id="3.40.1360.10">
    <property type="match status" value="1"/>
</dbReference>
<dbReference type="GO" id="GO:0008143">
    <property type="term" value="F:poly(A) binding"/>
    <property type="evidence" value="ECO:0007669"/>
    <property type="project" value="InterPro"/>
</dbReference>
<dbReference type="KEGG" id="hdf:AArcSl_3256"/>
<keyword evidence="7" id="KW-0460">Magnesium</keyword>
<dbReference type="GO" id="GO:0046872">
    <property type="term" value="F:metal ion binding"/>
    <property type="evidence" value="ECO:0007669"/>
    <property type="project" value="UniProtKB-KW"/>
</dbReference>
<dbReference type="AlphaFoldDB" id="A0A343TP39"/>
<dbReference type="OrthoDB" id="8643at2157"/>
<dbReference type="InterPro" id="IPR034154">
    <property type="entry name" value="TOPRIM_DnaG/twinkle"/>
</dbReference>
<dbReference type="SMART" id="SM00493">
    <property type="entry name" value="TOPRIM"/>
    <property type="match status" value="1"/>
</dbReference>
<comment type="similarity">
    <text evidence="9">Belongs to the archaeal DnaG primase family.</text>
</comment>
<dbReference type="EC" id="2.7.7.101" evidence="9"/>
<keyword evidence="5 9" id="KW-0235">DNA replication</keyword>
<evidence type="ECO:0000256" key="10">
    <source>
        <dbReference type="SAM" id="MobiDB-lite"/>
    </source>
</evidence>
<keyword evidence="13" id="KW-1185">Reference proteome</keyword>
<keyword evidence="8 9" id="KW-0804">Transcription</keyword>
<comment type="subunit">
    <text evidence="9">Forms a ternary complex with MCM helicase and DNA.</text>
</comment>
<keyword evidence="3 9" id="KW-0808">Transferase</keyword>
<keyword evidence="2 9" id="KW-0639">Primosome</keyword>
<dbReference type="CDD" id="cd01029">
    <property type="entry name" value="TOPRIM_primases"/>
    <property type="match status" value="1"/>
</dbReference>
<dbReference type="GO" id="GO:0000428">
    <property type="term" value="C:DNA-directed RNA polymerase complex"/>
    <property type="evidence" value="ECO:0007669"/>
    <property type="project" value="UniProtKB-KW"/>
</dbReference>
<feature type="domain" description="Toprim" evidence="11">
    <location>
        <begin position="167"/>
        <end position="253"/>
    </location>
</feature>
<protein>
    <recommendedName>
        <fullName evidence="9">DNA primase DnaG</fullName>
        <ecNumber evidence="9">2.7.7.101</ecNumber>
    </recommendedName>
</protein>
<dbReference type="NCBIfam" id="NF003108">
    <property type="entry name" value="PRK04031.1-1"/>
    <property type="match status" value="1"/>
</dbReference>
<dbReference type="InterPro" id="IPR006171">
    <property type="entry name" value="TOPRIM_dom"/>
</dbReference>
<dbReference type="GO" id="GO:0006269">
    <property type="term" value="P:DNA replication, synthesis of primer"/>
    <property type="evidence" value="ECO:0007669"/>
    <property type="project" value="UniProtKB-UniRule"/>
</dbReference>
<evidence type="ECO:0000313" key="12">
    <source>
        <dbReference type="EMBL" id="AUX10861.1"/>
    </source>
</evidence>
<dbReference type="InterPro" id="IPR050219">
    <property type="entry name" value="DnaG_primase"/>
</dbReference>
<dbReference type="InterPro" id="IPR020607">
    <property type="entry name" value="Primase_DnaG_arc"/>
</dbReference>